<dbReference type="Pfam" id="PF07228">
    <property type="entry name" value="SpoIIE"/>
    <property type="match status" value="1"/>
</dbReference>
<keyword evidence="1" id="KW-0378">Hydrolase</keyword>
<reference evidence="6" key="2">
    <citation type="submission" date="2021-11" db="EMBL/GenBank/DDBJ databases">
        <authorList>
            <person name="Li G."/>
            <person name="Jia Q."/>
            <person name="Yang F."/>
            <person name="Zhang C."/>
            <person name="Singh A."/>
            <person name="Lorenz A.J."/>
            <person name="Jackson-Ziems T."/>
            <person name="Vidaver A."/>
            <person name="Alfano J.R."/>
        </authorList>
    </citation>
    <scope>NUCLEOTIDE SEQUENCE</scope>
    <source>
        <strain evidence="6">CNK-2</strain>
    </source>
</reference>
<dbReference type="Proteomes" id="UP000265361">
    <property type="component" value="Unassembled WGS sequence"/>
</dbReference>
<sequence>MSMPHTVARSGGSDPAGRASRDASSVHGADEEARLRAVQDLRLVGSTAEERFDRVTRVAREVFGVPVAEINLVGDAEQFTKSPQPAGVSLLSDRTQSFCDVAIQSTEILVVPDATADARFAERTTVTGPRHIRFYAGRPLLSGGQTVGTLCLVDTEPRDLAPAQEKLLDEMGAWVERELRDSRDEEIAGDVQRRLLPVDRPLWPDFDLAGISRPARGVGGDFYSWGEDPDGLHVTIADVMGKGAGAAILASAVRSGFQAHRGPDAARTVTAVQAQLQADLDATETFATFLHCRVDGSTGRLSYADGGHGLTVLIRADGSHEMLPALGLPLGVVPGAEWSAGSAALRPGDRLLAFTDGALDLFDGSLDSVAPLVDLVRTATDAAETVGRIADAAAAAAARGTVGDDVSAVCVRYAGGAAS</sequence>
<dbReference type="InterPro" id="IPR029016">
    <property type="entry name" value="GAF-like_dom_sf"/>
</dbReference>
<dbReference type="SUPFAM" id="SSF81606">
    <property type="entry name" value="PP2C-like"/>
    <property type="match status" value="1"/>
</dbReference>
<organism evidence="5 7">
    <name type="scientific">Clavibacter nebraskensis</name>
    <dbReference type="NCBI Taxonomy" id="31963"/>
    <lineage>
        <taxon>Bacteria</taxon>
        <taxon>Bacillati</taxon>
        <taxon>Actinomycetota</taxon>
        <taxon>Actinomycetes</taxon>
        <taxon>Micrococcales</taxon>
        <taxon>Microbacteriaceae</taxon>
        <taxon>Clavibacter</taxon>
    </lineage>
</organism>
<dbReference type="GO" id="GO:0016791">
    <property type="term" value="F:phosphatase activity"/>
    <property type="evidence" value="ECO:0007669"/>
    <property type="project" value="TreeGrafter"/>
</dbReference>
<dbReference type="Gene3D" id="3.60.40.10">
    <property type="entry name" value="PPM-type phosphatase domain"/>
    <property type="match status" value="1"/>
</dbReference>
<feature type="domain" description="GAF" evidence="3">
    <location>
        <begin position="47"/>
        <end position="189"/>
    </location>
</feature>
<dbReference type="EMBL" id="CP086345">
    <property type="protein sequence ID" value="UQB04795.1"/>
    <property type="molecule type" value="Genomic_DNA"/>
</dbReference>
<name>A0A399QH13_9MICO</name>
<dbReference type="Gene3D" id="3.30.450.40">
    <property type="match status" value="1"/>
</dbReference>
<dbReference type="AlphaFoldDB" id="A0A399QH13"/>
<keyword evidence="8" id="KW-1185">Reference proteome</keyword>
<dbReference type="PANTHER" id="PTHR43156:SF2">
    <property type="entry name" value="STAGE II SPORULATION PROTEIN E"/>
    <property type="match status" value="1"/>
</dbReference>
<evidence type="ECO:0000313" key="8">
    <source>
        <dbReference type="Proteomes" id="UP001056208"/>
    </source>
</evidence>
<dbReference type="SMART" id="SM00331">
    <property type="entry name" value="PP2C_SIG"/>
    <property type="match status" value="1"/>
</dbReference>
<proteinExistence type="predicted"/>
<accession>A0A399QH13</accession>
<dbReference type="InterPro" id="IPR036457">
    <property type="entry name" value="PPM-type-like_dom_sf"/>
</dbReference>
<dbReference type="Proteomes" id="UP001056208">
    <property type="component" value="Chromosome"/>
</dbReference>
<evidence type="ECO:0000259" key="3">
    <source>
        <dbReference type="SMART" id="SM00065"/>
    </source>
</evidence>
<dbReference type="GeneID" id="92984423"/>
<dbReference type="InterPro" id="IPR003018">
    <property type="entry name" value="GAF"/>
</dbReference>
<feature type="domain" description="PPM-type phosphatase" evidence="4">
    <location>
        <begin position="203"/>
        <end position="413"/>
    </location>
</feature>
<dbReference type="EMBL" id="QWED01000035">
    <property type="protein sequence ID" value="RIJ17691.1"/>
    <property type="molecule type" value="Genomic_DNA"/>
</dbReference>
<dbReference type="SMART" id="SM00065">
    <property type="entry name" value="GAF"/>
    <property type="match status" value="1"/>
</dbReference>
<evidence type="ECO:0000256" key="1">
    <source>
        <dbReference type="ARBA" id="ARBA00022801"/>
    </source>
</evidence>
<evidence type="ECO:0000313" key="7">
    <source>
        <dbReference type="Proteomes" id="UP000265361"/>
    </source>
</evidence>
<evidence type="ECO:0000313" key="6">
    <source>
        <dbReference type="EMBL" id="UQB04795.1"/>
    </source>
</evidence>
<evidence type="ECO:0000259" key="4">
    <source>
        <dbReference type="SMART" id="SM00331"/>
    </source>
</evidence>
<gene>
    <name evidence="5" type="ORF">DZF97_02575</name>
    <name evidence="6" type="ORF">LIV34_002669</name>
</gene>
<dbReference type="SUPFAM" id="SSF55781">
    <property type="entry name" value="GAF domain-like"/>
    <property type="match status" value="1"/>
</dbReference>
<dbReference type="Pfam" id="PF01590">
    <property type="entry name" value="GAF"/>
    <property type="match status" value="1"/>
</dbReference>
<dbReference type="RefSeq" id="WP_015491282.1">
    <property type="nucleotide sequence ID" value="NZ_CP033721.2"/>
</dbReference>
<dbReference type="InterPro" id="IPR001932">
    <property type="entry name" value="PPM-type_phosphatase-like_dom"/>
</dbReference>
<evidence type="ECO:0000313" key="5">
    <source>
        <dbReference type="EMBL" id="RIJ17691.1"/>
    </source>
</evidence>
<protein>
    <submittedName>
        <fullName evidence="5">GAF domain-containing protein</fullName>
    </submittedName>
    <submittedName>
        <fullName evidence="6">SpoIIE family protein phosphatase</fullName>
    </submittedName>
</protein>
<evidence type="ECO:0000256" key="2">
    <source>
        <dbReference type="SAM" id="MobiDB-lite"/>
    </source>
</evidence>
<reference evidence="5 7" key="1">
    <citation type="submission" date="2018-08" db="EMBL/GenBank/DDBJ databases">
        <title>Genome Sequence of Clavibacter michiganensis Subspecies type strains, and the Atypical Peach-Colored Strains Isolated from Tomato.</title>
        <authorList>
            <person name="Osdaghi E."/>
            <person name="Portier P."/>
            <person name="Briand M."/>
            <person name="Jacques M.-A."/>
        </authorList>
    </citation>
    <scope>NUCLEOTIDE SEQUENCE [LARGE SCALE GENOMIC DNA]</scope>
    <source>
        <strain evidence="5 7">CFBP 7577</strain>
    </source>
</reference>
<dbReference type="PANTHER" id="PTHR43156">
    <property type="entry name" value="STAGE II SPORULATION PROTEIN E-RELATED"/>
    <property type="match status" value="1"/>
</dbReference>
<dbReference type="InterPro" id="IPR052016">
    <property type="entry name" value="Bact_Sigma-Reg"/>
</dbReference>
<feature type="region of interest" description="Disordered" evidence="2">
    <location>
        <begin position="1"/>
        <end position="31"/>
    </location>
</feature>